<name>A0A6J6LKM2_9ZZZZ</name>
<comment type="subcellular location">
    <subcellularLocation>
        <location evidence="1">Membrane</location>
        <topology evidence="1">Multi-pass membrane protein</topology>
    </subcellularLocation>
</comment>
<feature type="transmembrane region" description="Helical" evidence="5">
    <location>
        <begin position="163"/>
        <end position="180"/>
    </location>
</feature>
<reference evidence="7" key="1">
    <citation type="submission" date="2020-05" db="EMBL/GenBank/DDBJ databases">
        <authorList>
            <person name="Chiriac C."/>
            <person name="Salcher M."/>
            <person name="Ghai R."/>
            <person name="Kavagutti S V."/>
        </authorList>
    </citation>
    <scope>NUCLEOTIDE SEQUENCE</scope>
</reference>
<evidence type="ECO:0000256" key="1">
    <source>
        <dbReference type="ARBA" id="ARBA00004141"/>
    </source>
</evidence>
<sequence length="395" mass="42426">MRSAHWHYAGPVAKTNHGLDLLPEMSISGVLLQGGRGLGSIGQVVRVALAISVSWLVAISLTHSQLGFFAPLTALLVVQTSPWSTLGVSLQRIIGSGAAVLVSALWVNWVGLTWWSFAIATLVSLLVARALPWSIGGQLQIPTAVIFVMAIGPNTFTQDLWRVLDVVIGGAIGIAAIYIYPPRPKPEIFEAKLKLPRDAAIALLEAIGSESGRAKGPLKNDEIHEYITASRALQPLMADALSELGRLAESVQFNPRGNKVRSRLDADALQLRAMGGIVIQIRGIAGAANLLYDRDLQPSLTADELRKVTALAAEMARVALGAQGEPLGGTNEHRLAEVDEEFHARLRLTADELVGHNEVVSDVLASVSLVGRLDNFRQQLMLFRSTDPSAEMEDS</sequence>
<evidence type="ECO:0000256" key="5">
    <source>
        <dbReference type="SAM" id="Phobius"/>
    </source>
</evidence>
<feature type="transmembrane region" description="Helical" evidence="5">
    <location>
        <begin position="44"/>
        <end position="62"/>
    </location>
</feature>
<dbReference type="Pfam" id="PF13515">
    <property type="entry name" value="FUSC_2"/>
    <property type="match status" value="1"/>
</dbReference>
<dbReference type="AlphaFoldDB" id="A0A6J6LKM2"/>
<evidence type="ECO:0000256" key="3">
    <source>
        <dbReference type="ARBA" id="ARBA00022989"/>
    </source>
</evidence>
<feature type="transmembrane region" description="Helical" evidence="5">
    <location>
        <begin position="98"/>
        <end position="127"/>
    </location>
</feature>
<keyword evidence="2 5" id="KW-0812">Transmembrane</keyword>
<dbReference type="InterPro" id="IPR049453">
    <property type="entry name" value="Memb_transporter_dom"/>
</dbReference>
<accession>A0A6J6LKM2</accession>
<feature type="transmembrane region" description="Helical" evidence="5">
    <location>
        <begin position="68"/>
        <end position="86"/>
    </location>
</feature>
<feature type="domain" description="Integral membrane bound transporter" evidence="6">
    <location>
        <begin position="57"/>
        <end position="175"/>
    </location>
</feature>
<protein>
    <submittedName>
        <fullName evidence="7">Unannotated protein</fullName>
    </submittedName>
</protein>
<dbReference type="EMBL" id="CAEZWW010000003">
    <property type="protein sequence ID" value="CAB4661114.1"/>
    <property type="molecule type" value="Genomic_DNA"/>
</dbReference>
<keyword evidence="3 5" id="KW-1133">Transmembrane helix</keyword>
<proteinExistence type="predicted"/>
<feature type="transmembrane region" description="Helical" evidence="5">
    <location>
        <begin position="133"/>
        <end position="151"/>
    </location>
</feature>
<keyword evidence="4 5" id="KW-0472">Membrane</keyword>
<evidence type="ECO:0000259" key="6">
    <source>
        <dbReference type="Pfam" id="PF13515"/>
    </source>
</evidence>
<evidence type="ECO:0000256" key="4">
    <source>
        <dbReference type="ARBA" id="ARBA00023136"/>
    </source>
</evidence>
<evidence type="ECO:0000256" key="2">
    <source>
        <dbReference type="ARBA" id="ARBA00022692"/>
    </source>
</evidence>
<gene>
    <name evidence="7" type="ORF">UFOPK2310_00058</name>
</gene>
<organism evidence="7">
    <name type="scientific">freshwater metagenome</name>
    <dbReference type="NCBI Taxonomy" id="449393"/>
    <lineage>
        <taxon>unclassified sequences</taxon>
        <taxon>metagenomes</taxon>
        <taxon>ecological metagenomes</taxon>
    </lineage>
</organism>
<dbReference type="GO" id="GO:0016020">
    <property type="term" value="C:membrane"/>
    <property type="evidence" value="ECO:0007669"/>
    <property type="project" value="UniProtKB-SubCell"/>
</dbReference>
<evidence type="ECO:0000313" key="7">
    <source>
        <dbReference type="EMBL" id="CAB4661114.1"/>
    </source>
</evidence>